<reference evidence="2 3" key="1">
    <citation type="submission" date="2022-05" db="EMBL/GenBank/DDBJ databases">
        <authorList>
            <consortium name="Genoscope - CEA"/>
            <person name="William W."/>
        </authorList>
    </citation>
    <scope>NUCLEOTIDE SEQUENCE [LARGE SCALE GENOMIC DNA]</scope>
</reference>
<feature type="region of interest" description="Disordered" evidence="1">
    <location>
        <begin position="114"/>
        <end position="209"/>
    </location>
</feature>
<protein>
    <submittedName>
        <fullName evidence="2">Uncharacterized protein</fullName>
    </submittedName>
</protein>
<proteinExistence type="predicted"/>
<evidence type="ECO:0000256" key="1">
    <source>
        <dbReference type="SAM" id="MobiDB-lite"/>
    </source>
</evidence>
<feature type="compositionally biased region" description="Polar residues" evidence="1">
    <location>
        <begin position="114"/>
        <end position="124"/>
    </location>
</feature>
<feature type="compositionally biased region" description="Basic residues" evidence="1">
    <location>
        <begin position="252"/>
        <end position="265"/>
    </location>
</feature>
<dbReference type="Proteomes" id="UP001159428">
    <property type="component" value="Unassembled WGS sequence"/>
</dbReference>
<feature type="region of interest" description="Disordered" evidence="1">
    <location>
        <begin position="227"/>
        <end position="265"/>
    </location>
</feature>
<evidence type="ECO:0000313" key="3">
    <source>
        <dbReference type="Proteomes" id="UP001159428"/>
    </source>
</evidence>
<accession>A0AAU9WHP5</accession>
<sequence length="265" mass="29231">MVGLAVGCLTYTSSGESDFSEDENGERHLTRYLVKKSPVKRSRQSKVKKALDDVYIKSLHPRARLNLVTRQTHERLSSRYRPIKALEWASHNNGRLIPRHPSFNINNFPTIRNLTPSTGTTSPTIAAPSVQRHPQNNIWFPPPPRDTSSSSDDPIPDRHPAHHPSTNTSPTTMAASFLGTRNFPTIRNLTPSTGTTSPTIAAPSVQRHPQNNIWFPPPHGTHYPVVTIPSPSALPSTASPSSMPSASLTPKTSKKKHTNSKKRTV</sequence>
<gene>
    <name evidence="2" type="ORF">PMEA_00006676</name>
</gene>
<feature type="compositionally biased region" description="Polar residues" evidence="1">
    <location>
        <begin position="182"/>
        <end position="199"/>
    </location>
</feature>
<organism evidence="2 3">
    <name type="scientific">Pocillopora meandrina</name>
    <dbReference type="NCBI Taxonomy" id="46732"/>
    <lineage>
        <taxon>Eukaryota</taxon>
        <taxon>Metazoa</taxon>
        <taxon>Cnidaria</taxon>
        <taxon>Anthozoa</taxon>
        <taxon>Hexacorallia</taxon>
        <taxon>Scleractinia</taxon>
        <taxon>Astrocoeniina</taxon>
        <taxon>Pocilloporidae</taxon>
        <taxon>Pocillopora</taxon>
    </lineage>
</organism>
<keyword evidence="3" id="KW-1185">Reference proteome</keyword>
<feature type="compositionally biased region" description="Low complexity" evidence="1">
    <location>
        <begin position="229"/>
        <end position="251"/>
    </location>
</feature>
<evidence type="ECO:0000313" key="2">
    <source>
        <dbReference type="EMBL" id="CAH3115709.1"/>
    </source>
</evidence>
<name>A0AAU9WHP5_9CNID</name>
<dbReference type="EMBL" id="CALNXJ010000015">
    <property type="protein sequence ID" value="CAH3115709.1"/>
    <property type="molecule type" value="Genomic_DNA"/>
</dbReference>
<feature type="non-terminal residue" evidence="2">
    <location>
        <position position="265"/>
    </location>
</feature>
<comment type="caution">
    <text evidence="2">The sequence shown here is derived from an EMBL/GenBank/DDBJ whole genome shotgun (WGS) entry which is preliminary data.</text>
</comment>
<feature type="compositionally biased region" description="Polar residues" evidence="1">
    <location>
        <begin position="164"/>
        <end position="174"/>
    </location>
</feature>
<dbReference type="AlphaFoldDB" id="A0AAU9WHP5"/>